<protein>
    <submittedName>
        <fullName evidence="5">FAD/NAD(P)-binding domain-containing protein</fullName>
    </submittedName>
</protein>
<dbReference type="PANTHER" id="PTHR43539:SF68">
    <property type="entry name" value="FLAVIN-BINDING MONOOXYGENASE-LIKE PROTEIN (AFU_ORTHOLOGUE AFUA_4G09220)"/>
    <property type="match status" value="1"/>
</dbReference>
<dbReference type="PANTHER" id="PTHR43539">
    <property type="entry name" value="FLAVIN-BINDING MONOOXYGENASE-LIKE PROTEIN (AFU_ORTHOLOGUE AFUA_4G09220)"/>
    <property type="match status" value="1"/>
</dbReference>
<dbReference type="InterPro" id="IPR001763">
    <property type="entry name" value="Rhodanese-like_dom"/>
</dbReference>
<evidence type="ECO:0000256" key="3">
    <source>
        <dbReference type="ARBA" id="ARBA00023002"/>
    </source>
</evidence>
<dbReference type="Proteomes" id="UP000076532">
    <property type="component" value="Unassembled WGS sequence"/>
</dbReference>
<dbReference type="Gene3D" id="3.50.50.60">
    <property type="entry name" value="FAD/NAD(P)-binding domain"/>
    <property type="match status" value="1"/>
</dbReference>
<dbReference type="InterPro" id="IPR036188">
    <property type="entry name" value="FAD/NAD-bd_sf"/>
</dbReference>
<gene>
    <name evidence="5" type="ORF">FIBSPDRAFT_815506</name>
</gene>
<evidence type="ECO:0000256" key="2">
    <source>
        <dbReference type="ARBA" id="ARBA00022827"/>
    </source>
</evidence>
<dbReference type="OrthoDB" id="74360at2759"/>
<dbReference type="PRINTS" id="PR00411">
    <property type="entry name" value="PNDRDTASEI"/>
</dbReference>
<dbReference type="GO" id="GO:0004499">
    <property type="term" value="F:N,N-dimethylaniline monooxygenase activity"/>
    <property type="evidence" value="ECO:0007669"/>
    <property type="project" value="InterPro"/>
</dbReference>
<evidence type="ECO:0000259" key="4">
    <source>
        <dbReference type="PROSITE" id="PS50206"/>
    </source>
</evidence>
<keyword evidence="3" id="KW-0560">Oxidoreductase</keyword>
<sequence>MAKLEVQSTPRENALPTLAKLGSEVPMGLSQEEVVCIASGWIRAFQEACKSGPSEVLAVFLPDLPGYPPFWRDILALTWDFRTFQGGEAISKFLVDRASFLSQMSEFALRPGSVDLQQPYPDITWIQAVFTFSTDHAECMGVVRLVPMPDQSWKAHTVFTNMQNLKNFPEMIGARRNPQPNHGLWSSQRAKELSFEDDVPDVVVIGSGHSGLAVAARLKYLGIKTLVIEKNPRIGDNWRNRYDALCLHDSVWMDHLPYLSFPPTWPVFTPALKLADWLESYANSLELNVWTSSTVLSAHRSELDAEIGWAIDIRRSDGTIRTFKHVTQLIMATGVGGGTSNFPKYPGMDIFSGKLLHSFQYKDASEHKSKKVFIIGSGSSGHDIAFDHCNQGIVDVTIFQRSPTYVMSGRAKTAMSEGIYCENGPPLEVADCLNASFPTAFMIRGLAQRMTASLAEMDKDLLDGLDKRGFKRDLGIDDTGIVLLAWQRAGGYYIDAGASQLIAEGRIKVKNDTKISRITEHGILFEDGSEIPADVIIFATGLGDSRETVRAICGDKVASECTPIWGLDAEGELQGCWREFGVPNLWYMSGGLGQCRFHSKHVALQIKAMQAGIYGPRYASEGKLMR</sequence>
<dbReference type="PROSITE" id="PS50206">
    <property type="entry name" value="RHODANESE_3"/>
    <property type="match status" value="1"/>
</dbReference>
<evidence type="ECO:0000313" key="5">
    <source>
        <dbReference type="EMBL" id="KZP29876.1"/>
    </source>
</evidence>
<organism evidence="5 6">
    <name type="scientific">Athelia psychrophila</name>
    <dbReference type="NCBI Taxonomy" id="1759441"/>
    <lineage>
        <taxon>Eukaryota</taxon>
        <taxon>Fungi</taxon>
        <taxon>Dikarya</taxon>
        <taxon>Basidiomycota</taxon>
        <taxon>Agaricomycotina</taxon>
        <taxon>Agaricomycetes</taxon>
        <taxon>Agaricomycetidae</taxon>
        <taxon>Atheliales</taxon>
        <taxon>Atheliaceae</taxon>
        <taxon>Athelia</taxon>
    </lineage>
</organism>
<keyword evidence="6" id="KW-1185">Reference proteome</keyword>
<evidence type="ECO:0000256" key="1">
    <source>
        <dbReference type="ARBA" id="ARBA00022630"/>
    </source>
</evidence>
<dbReference type="Pfam" id="PF00743">
    <property type="entry name" value="FMO-like"/>
    <property type="match status" value="1"/>
</dbReference>
<dbReference type="GO" id="GO:0050661">
    <property type="term" value="F:NADP binding"/>
    <property type="evidence" value="ECO:0007669"/>
    <property type="project" value="InterPro"/>
</dbReference>
<dbReference type="AlphaFoldDB" id="A0A166SV13"/>
<evidence type="ECO:0000313" key="6">
    <source>
        <dbReference type="Proteomes" id="UP000076532"/>
    </source>
</evidence>
<keyword evidence="1" id="KW-0285">Flavoprotein</keyword>
<dbReference type="EMBL" id="KV417496">
    <property type="protein sequence ID" value="KZP29876.1"/>
    <property type="molecule type" value="Genomic_DNA"/>
</dbReference>
<dbReference type="InterPro" id="IPR050982">
    <property type="entry name" value="Auxin_biosynth/cation_transpt"/>
</dbReference>
<proteinExistence type="predicted"/>
<name>A0A166SV13_9AGAM</name>
<feature type="domain" description="Rhodanese" evidence="4">
    <location>
        <begin position="187"/>
        <end position="247"/>
    </location>
</feature>
<dbReference type="InterPro" id="IPR020946">
    <property type="entry name" value="Flavin_mOase-like"/>
</dbReference>
<dbReference type="GO" id="GO:0050660">
    <property type="term" value="F:flavin adenine dinucleotide binding"/>
    <property type="evidence" value="ECO:0007669"/>
    <property type="project" value="InterPro"/>
</dbReference>
<dbReference type="STRING" id="436010.A0A166SV13"/>
<reference evidence="5 6" key="1">
    <citation type="journal article" date="2016" name="Mol. Biol. Evol.">
        <title>Comparative Genomics of Early-Diverging Mushroom-Forming Fungi Provides Insights into the Origins of Lignocellulose Decay Capabilities.</title>
        <authorList>
            <person name="Nagy L.G."/>
            <person name="Riley R."/>
            <person name="Tritt A."/>
            <person name="Adam C."/>
            <person name="Daum C."/>
            <person name="Floudas D."/>
            <person name="Sun H."/>
            <person name="Yadav J.S."/>
            <person name="Pangilinan J."/>
            <person name="Larsson K.H."/>
            <person name="Matsuura K."/>
            <person name="Barry K."/>
            <person name="Labutti K."/>
            <person name="Kuo R."/>
            <person name="Ohm R.A."/>
            <person name="Bhattacharya S.S."/>
            <person name="Shirouzu T."/>
            <person name="Yoshinaga Y."/>
            <person name="Martin F.M."/>
            <person name="Grigoriev I.V."/>
            <person name="Hibbett D.S."/>
        </authorList>
    </citation>
    <scope>NUCLEOTIDE SEQUENCE [LARGE SCALE GENOMIC DNA]</scope>
    <source>
        <strain evidence="5 6">CBS 109695</strain>
    </source>
</reference>
<accession>A0A166SV13</accession>
<keyword evidence="2" id="KW-0274">FAD</keyword>
<dbReference type="SUPFAM" id="SSF51905">
    <property type="entry name" value="FAD/NAD(P)-binding domain"/>
    <property type="match status" value="1"/>
</dbReference>